<protein>
    <recommendedName>
        <fullName evidence="3">Transglycosylase SLT domain-containing protein</fullName>
    </recommendedName>
</protein>
<proteinExistence type="predicted"/>
<keyword evidence="2" id="KW-1185">Reference proteome</keyword>
<organism evidence="1 2">
    <name type="scientific">Aeromonas phage 44RR2.8t</name>
    <dbReference type="NCBI Taxonomy" id="2907963"/>
    <lineage>
        <taxon>Viruses</taxon>
        <taxon>Duplodnaviria</taxon>
        <taxon>Heunggongvirae</taxon>
        <taxon>Uroviricota</taxon>
        <taxon>Caudoviricetes</taxon>
        <taxon>Pantevenvirales</taxon>
        <taxon>Straboviridae</taxon>
        <taxon>Biquartavirus</taxon>
        <taxon>Biquartavirus 44RR2</taxon>
    </lineage>
</organism>
<dbReference type="Proteomes" id="UP000001758">
    <property type="component" value="Segment"/>
</dbReference>
<evidence type="ECO:0008006" key="3">
    <source>
        <dbReference type="Google" id="ProtNLM"/>
    </source>
</evidence>
<dbReference type="InterPro" id="IPR023346">
    <property type="entry name" value="Lysozyme-like_dom_sf"/>
</dbReference>
<reference evidence="1 2" key="1">
    <citation type="journal article" date="2001" name="J. Bacteriol.">
        <title>Phylogeny of the major head and tail genes of the wide-ranging T4-type bacteriophages.</title>
        <authorList>
            <person name="Tetart F."/>
            <person name="Desplats C."/>
            <person name="Kutateladze M."/>
            <person name="Monod C."/>
            <person name="Ackermann H.W."/>
            <person name="Krisch H.M."/>
        </authorList>
    </citation>
    <scope>NUCLEOTIDE SEQUENCE</scope>
</reference>
<accession>Q6U9J5</accession>
<sequence>MRFLTILILLFTSHVFAGPSAPDFTDTQKTNLSYAYYYGKGYDLMGNQRDVDHPNFLNQRHLGTLFAAIAWEESSAGLNTGRSKKGHHAYGMFQNLYKTVVKKMDQRGIPFRHWYLKKDLETRSGSAEWAMDELHYWLTVRKGNIRLALASYNAGWNYKAGLGYADRVLSKNQRLKSMEFIYK</sequence>
<gene>
    <name evidence="1" type="primary">vs.1</name>
</gene>
<dbReference type="EMBL" id="AY375531">
    <property type="protein sequence ID" value="AAQ81426.1"/>
    <property type="molecule type" value="Genomic_DNA"/>
</dbReference>
<evidence type="ECO:0000313" key="2">
    <source>
        <dbReference type="Proteomes" id="UP000001758"/>
    </source>
</evidence>
<dbReference type="KEGG" id="vg:2610689"/>
<dbReference type="SUPFAM" id="SSF53955">
    <property type="entry name" value="Lysozyme-like"/>
    <property type="match status" value="1"/>
</dbReference>
<name>Q6U9J5_9CAUD</name>
<dbReference type="Gene3D" id="1.10.530.10">
    <property type="match status" value="1"/>
</dbReference>
<evidence type="ECO:0000313" key="1">
    <source>
        <dbReference type="EMBL" id="AAQ81426.1"/>
    </source>
</evidence>
<dbReference type="RefSeq" id="NP_932462.1">
    <property type="nucleotide sequence ID" value="NC_005135.1"/>
</dbReference>
<dbReference type="GeneID" id="2610689"/>